<name>A0A6H5FXC1_9HEMI</name>
<dbReference type="PANTHER" id="PTHR10746:SF6">
    <property type="entry name" value="LARGE RIBOSOMAL SUBUNIT PROTEIN UL4M"/>
    <property type="match status" value="1"/>
</dbReference>
<keyword evidence="5" id="KW-0687">Ribonucleoprotein</keyword>
<protein>
    <recommendedName>
        <fullName evidence="6">Large ribosomal subunit protein uL4m</fullName>
    </recommendedName>
    <alternativeName>
        <fullName evidence="7">39S ribosomal protein L4, mitochondrial</fullName>
    </alternativeName>
</protein>
<evidence type="ECO:0000256" key="8">
    <source>
        <dbReference type="SAM" id="MobiDB-lite"/>
    </source>
</evidence>
<dbReference type="AlphaFoldDB" id="A0A6H5FXC1"/>
<dbReference type="OrthoDB" id="275876at2759"/>
<proteinExistence type="inferred from homology"/>
<dbReference type="Pfam" id="PF00573">
    <property type="entry name" value="Ribosomal_L4"/>
    <property type="match status" value="1"/>
</dbReference>
<keyword evidence="10" id="KW-1185">Reference proteome</keyword>
<evidence type="ECO:0000256" key="6">
    <source>
        <dbReference type="ARBA" id="ARBA00040565"/>
    </source>
</evidence>
<dbReference type="PANTHER" id="PTHR10746">
    <property type="entry name" value="50S RIBOSOMAL PROTEIN L4"/>
    <property type="match status" value="1"/>
</dbReference>
<reference evidence="9 10" key="1">
    <citation type="submission" date="2020-02" db="EMBL/GenBank/DDBJ databases">
        <authorList>
            <person name="Ferguson B K."/>
        </authorList>
    </citation>
    <scope>NUCLEOTIDE SEQUENCE [LARGE SCALE GENOMIC DNA]</scope>
</reference>
<organism evidence="9 10">
    <name type="scientific">Nesidiocoris tenuis</name>
    <dbReference type="NCBI Taxonomy" id="355587"/>
    <lineage>
        <taxon>Eukaryota</taxon>
        <taxon>Metazoa</taxon>
        <taxon>Ecdysozoa</taxon>
        <taxon>Arthropoda</taxon>
        <taxon>Hexapoda</taxon>
        <taxon>Insecta</taxon>
        <taxon>Pterygota</taxon>
        <taxon>Neoptera</taxon>
        <taxon>Paraneoptera</taxon>
        <taxon>Hemiptera</taxon>
        <taxon>Heteroptera</taxon>
        <taxon>Panheteroptera</taxon>
        <taxon>Cimicomorpha</taxon>
        <taxon>Miridae</taxon>
        <taxon>Dicyphina</taxon>
        <taxon>Nesidiocoris</taxon>
    </lineage>
</organism>
<gene>
    <name evidence="9" type="ORF">NTEN_LOCUS1263</name>
</gene>
<dbReference type="Proteomes" id="UP000479000">
    <property type="component" value="Unassembled WGS sequence"/>
</dbReference>
<evidence type="ECO:0000256" key="4">
    <source>
        <dbReference type="ARBA" id="ARBA00023128"/>
    </source>
</evidence>
<dbReference type="InterPro" id="IPR002136">
    <property type="entry name" value="Ribosomal_uL4"/>
</dbReference>
<dbReference type="SUPFAM" id="SSF52166">
    <property type="entry name" value="Ribosomal protein L4"/>
    <property type="match status" value="1"/>
</dbReference>
<comment type="similarity">
    <text evidence="2">Belongs to the universal ribosomal protein uL4 family.</text>
</comment>
<dbReference type="GO" id="GO:0006412">
    <property type="term" value="P:translation"/>
    <property type="evidence" value="ECO:0007669"/>
    <property type="project" value="InterPro"/>
</dbReference>
<sequence length="238" mass="26730">MIGQRLLFISLRAGRKFSTEAAEIIEKSSDFALRAATRFPVANVGKRTLPFLDGYDPPKQVRSEMPGGGRKPWPQKGMGRARHGSIRSPLFKGGGISHGPRSPTPHFYMLPFAQRVMGLLSTLSIKLAQDDLHIVPNLDIPTEDPEFLEDVVRTRNWGISVLIVDVDDIMPRNITVASDAINHINLMPVYGLNVYSMLKHETLVLTMAAVEKIEERLLYQLHRSDAMCKEKKFKVNQV</sequence>
<evidence type="ECO:0000313" key="10">
    <source>
        <dbReference type="Proteomes" id="UP000479000"/>
    </source>
</evidence>
<evidence type="ECO:0000256" key="2">
    <source>
        <dbReference type="ARBA" id="ARBA00010528"/>
    </source>
</evidence>
<feature type="region of interest" description="Disordered" evidence="8">
    <location>
        <begin position="55"/>
        <end position="80"/>
    </location>
</feature>
<dbReference type="InterPro" id="IPR023574">
    <property type="entry name" value="Ribosomal_uL4_dom_sf"/>
</dbReference>
<dbReference type="GO" id="GO:1990904">
    <property type="term" value="C:ribonucleoprotein complex"/>
    <property type="evidence" value="ECO:0007669"/>
    <property type="project" value="UniProtKB-KW"/>
</dbReference>
<evidence type="ECO:0000256" key="5">
    <source>
        <dbReference type="ARBA" id="ARBA00023274"/>
    </source>
</evidence>
<dbReference type="EMBL" id="CADCXU010001987">
    <property type="protein sequence ID" value="CAA9994447.1"/>
    <property type="molecule type" value="Genomic_DNA"/>
</dbReference>
<evidence type="ECO:0000256" key="7">
    <source>
        <dbReference type="ARBA" id="ARBA00082711"/>
    </source>
</evidence>
<keyword evidence="3" id="KW-0689">Ribosomal protein</keyword>
<accession>A0A6H5FXC1</accession>
<comment type="subcellular location">
    <subcellularLocation>
        <location evidence="1">Mitochondrion</location>
    </subcellularLocation>
</comment>
<dbReference type="GO" id="GO:0003735">
    <property type="term" value="F:structural constituent of ribosome"/>
    <property type="evidence" value="ECO:0007669"/>
    <property type="project" value="InterPro"/>
</dbReference>
<dbReference type="GO" id="GO:0005840">
    <property type="term" value="C:ribosome"/>
    <property type="evidence" value="ECO:0007669"/>
    <property type="project" value="UniProtKB-KW"/>
</dbReference>
<dbReference type="Gene3D" id="3.40.1370.10">
    <property type="match status" value="1"/>
</dbReference>
<evidence type="ECO:0000256" key="1">
    <source>
        <dbReference type="ARBA" id="ARBA00004173"/>
    </source>
</evidence>
<dbReference type="GO" id="GO:0005743">
    <property type="term" value="C:mitochondrial inner membrane"/>
    <property type="evidence" value="ECO:0007669"/>
    <property type="project" value="UniProtKB-ARBA"/>
</dbReference>
<evidence type="ECO:0000313" key="9">
    <source>
        <dbReference type="EMBL" id="CAA9994447.1"/>
    </source>
</evidence>
<keyword evidence="4" id="KW-0496">Mitochondrion</keyword>
<dbReference type="FunFam" id="3.40.1370.10:FF:000005">
    <property type="entry name" value="39S ribosomal protein L4, mitochondrial"/>
    <property type="match status" value="1"/>
</dbReference>
<evidence type="ECO:0000256" key="3">
    <source>
        <dbReference type="ARBA" id="ARBA00022980"/>
    </source>
</evidence>
<dbReference type="InterPro" id="IPR013005">
    <property type="entry name" value="Ribosomal_uL4-like"/>
</dbReference>